<evidence type="ECO:0000313" key="3">
    <source>
        <dbReference type="Proteomes" id="UP000540191"/>
    </source>
</evidence>
<protein>
    <recommendedName>
        <fullName evidence="1">Large polyvalent protein associated domain-containing protein</fullName>
    </recommendedName>
</protein>
<dbReference type="Pfam" id="PF18847">
    <property type="entry name" value="LPD29"/>
    <property type="match status" value="1"/>
</dbReference>
<keyword evidence="3" id="KW-1185">Reference proteome</keyword>
<name>A0A7W7GM88_9MICC</name>
<dbReference type="AlphaFoldDB" id="A0A7W7GM88"/>
<reference evidence="2 3" key="1">
    <citation type="submission" date="2020-08" db="EMBL/GenBank/DDBJ databases">
        <title>Sequencing the genomes of 1000 actinobacteria strains.</title>
        <authorList>
            <person name="Klenk H.-P."/>
        </authorList>
    </citation>
    <scope>NUCLEOTIDE SEQUENCE [LARGE SCALE GENOMIC DNA]</scope>
    <source>
        <strain evidence="2 3">DSM 23974</strain>
    </source>
</reference>
<dbReference type="Proteomes" id="UP000540191">
    <property type="component" value="Unassembled WGS sequence"/>
</dbReference>
<feature type="domain" description="Large polyvalent protein associated" evidence="1">
    <location>
        <begin position="2"/>
        <end position="73"/>
    </location>
</feature>
<dbReference type="EMBL" id="JACHNA010000001">
    <property type="protein sequence ID" value="MBB4734721.1"/>
    <property type="molecule type" value="Genomic_DNA"/>
</dbReference>
<evidence type="ECO:0000313" key="2">
    <source>
        <dbReference type="EMBL" id="MBB4734721.1"/>
    </source>
</evidence>
<accession>A0A7W7GM88</accession>
<comment type="caution">
    <text evidence="2">The sequence shown here is derived from an EMBL/GenBank/DDBJ whole genome shotgun (WGS) entry which is preliminary data.</text>
</comment>
<organism evidence="2 3">
    <name type="scientific">Micrococcus cohnii</name>
    <dbReference type="NCBI Taxonomy" id="993416"/>
    <lineage>
        <taxon>Bacteria</taxon>
        <taxon>Bacillati</taxon>
        <taxon>Actinomycetota</taxon>
        <taxon>Actinomycetes</taxon>
        <taxon>Micrococcales</taxon>
        <taxon>Micrococcaceae</taxon>
        <taxon>Micrococcus</taxon>
    </lineage>
</organism>
<dbReference type="InterPro" id="IPR041311">
    <property type="entry name" value="LPD29"/>
</dbReference>
<gene>
    <name evidence="2" type="ORF">HDA30_000229</name>
</gene>
<evidence type="ECO:0000259" key="1">
    <source>
        <dbReference type="Pfam" id="PF18847"/>
    </source>
</evidence>
<sequence>MTKFRVRMARGTAAGWVNVEWTDGPDHLHVMALLSMFESSQHEAPACEGASPWRICAGEAHWVREGIVTSREISQDAREKVQRENVRQADDGTFYGMIDTPKGPRIIPAPSQWTTAESVAARVARDLSFQS</sequence>
<proteinExistence type="predicted"/>